<dbReference type="PROSITE" id="PS00678">
    <property type="entry name" value="WD_REPEATS_1"/>
    <property type="match status" value="3"/>
</dbReference>
<dbReference type="OrthoDB" id="283099at2759"/>
<dbReference type="Proteomes" id="UP000785679">
    <property type="component" value="Unassembled WGS sequence"/>
</dbReference>
<evidence type="ECO:0000313" key="7">
    <source>
        <dbReference type="Proteomes" id="UP000785679"/>
    </source>
</evidence>
<dbReference type="GO" id="GO:0007165">
    <property type="term" value="P:signal transduction"/>
    <property type="evidence" value="ECO:0007669"/>
    <property type="project" value="InterPro"/>
</dbReference>
<dbReference type="InterPro" id="IPR016346">
    <property type="entry name" value="G-protein_beta_1-5"/>
</dbReference>
<evidence type="ECO:0000256" key="1">
    <source>
        <dbReference type="ARBA" id="ARBA00022574"/>
    </source>
</evidence>
<sequence length="389" mass="43118">MESSANIRLQEQKLEEMRNTIADYQRLIDQNQVKQTLKSESTNVAPIPSLFTMPLKKTILNKDGNASHSGKKGSSQGGEGGAHTEPTVPINCVAFNQNEKYADQFATVDEQGRLSIWDAKKGVKQIEEPKVTNGLLMTCSFEGREGKLIACGGIDTKLHIFSINPSGKKKEKLTLIEKVKELTGHYGLITCSSFMNQQYLVSGSNDSSIMLWDLEKPGRFLVKYGEHQNEVLSLDVFQLDGNIIVSGSNDATTRVWDIRQKSPCIRIFEKNKCGVSAVKFMTDCVNTIAIGCDDSSIKLYDLRAIGKIGKYKEEQGFESVQSLAFSTSGRLLFSSYNNNNIKVWDVLQERKVTQIKGQHREAVKSISMSYDGGTLVSAGKDGIVHLWGQ</sequence>
<reference evidence="6" key="1">
    <citation type="submission" date="2019-06" db="EMBL/GenBank/DDBJ databases">
        <authorList>
            <person name="Zheng W."/>
        </authorList>
    </citation>
    <scope>NUCLEOTIDE SEQUENCE</scope>
    <source>
        <strain evidence="6">QDHG01</strain>
    </source>
</reference>
<dbReference type="SMART" id="SM00320">
    <property type="entry name" value="WD40"/>
    <property type="match status" value="7"/>
</dbReference>
<dbReference type="PANTHER" id="PTHR19850">
    <property type="entry name" value="GUANINE NUCLEOTIDE-BINDING PROTEIN BETA G PROTEIN BETA"/>
    <property type="match status" value="1"/>
</dbReference>
<evidence type="ECO:0000256" key="2">
    <source>
        <dbReference type="ARBA" id="ARBA00022737"/>
    </source>
</evidence>
<feature type="repeat" description="WD" evidence="3">
    <location>
        <begin position="182"/>
        <end position="215"/>
    </location>
</feature>
<feature type="repeat" description="WD" evidence="3">
    <location>
        <begin position="320"/>
        <end position="354"/>
    </location>
</feature>
<dbReference type="InterPro" id="IPR020472">
    <property type="entry name" value="WD40_PAC1"/>
</dbReference>
<evidence type="ECO:0000313" key="6">
    <source>
        <dbReference type="EMBL" id="TNV72686.1"/>
    </source>
</evidence>
<feature type="coiled-coil region" evidence="4">
    <location>
        <begin position="7"/>
        <end position="34"/>
    </location>
</feature>
<keyword evidence="1 3" id="KW-0853">WD repeat</keyword>
<dbReference type="PROSITE" id="PS50082">
    <property type="entry name" value="WD_REPEATS_2"/>
    <property type="match status" value="4"/>
</dbReference>
<dbReference type="InterPro" id="IPR019775">
    <property type="entry name" value="WD40_repeat_CS"/>
</dbReference>
<dbReference type="SMR" id="A0A8J8NDE9"/>
<keyword evidence="2" id="KW-0677">Repeat</keyword>
<dbReference type="InterPro" id="IPR036322">
    <property type="entry name" value="WD40_repeat_dom_sf"/>
</dbReference>
<feature type="repeat" description="WD" evidence="3">
    <location>
        <begin position="224"/>
        <end position="259"/>
    </location>
</feature>
<evidence type="ECO:0000256" key="4">
    <source>
        <dbReference type="SAM" id="Coils"/>
    </source>
</evidence>
<evidence type="ECO:0000256" key="3">
    <source>
        <dbReference type="PROSITE-ProRule" id="PRU00221"/>
    </source>
</evidence>
<organism evidence="6 7">
    <name type="scientific">Halteria grandinella</name>
    <dbReference type="NCBI Taxonomy" id="5974"/>
    <lineage>
        <taxon>Eukaryota</taxon>
        <taxon>Sar</taxon>
        <taxon>Alveolata</taxon>
        <taxon>Ciliophora</taxon>
        <taxon>Intramacronucleata</taxon>
        <taxon>Spirotrichea</taxon>
        <taxon>Stichotrichia</taxon>
        <taxon>Sporadotrichida</taxon>
        <taxon>Halteriidae</taxon>
        <taxon>Halteria</taxon>
    </lineage>
</organism>
<accession>A0A8J8NDE9</accession>
<dbReference type="PROSITE" id="PS50294">
    <property type="entry name" value="WD_REPEATS_REGION"/>
    <property type="match status" value="3"/>
</dbReference>
<dbReference type="InterPro" id="IPR015943">
    <property type="entry name" value="WD40/YVTN_repeat-like_dom_sf"/>
</dbReference>
<dbReference type="AlphaFoldDB" id="A0A8J8NDE9"/>
<dbReference type="InterPro" id="IPR001680">
    <property type="entry name" value="WD40_rpt"/>
</dbReference>
<dbReference type="Gene3D" id="2.130.10.10">
    <property type="entry name" value="YVTN repeat-like/Quinoprotein amine dehydrogenase"/>
    <property type="match status" value="1"/>
</dbReference>
<name>A0A8J8NDE9_HALGN</name>
<dbReference type="Pfam" id="PF00400">
    <property type="entry name" value="WD40"/>
    <property type="match status" value="6"/>
</dbReference>
<keyword evidence="7" id="KW-1185">Reference proteome</keyword>
<keyword evidence="4" id="KW-0175">Coiled coil</keyword>
<evidence type="ECO:0000256" key="5">
    <source>
        <dbReference type="SAM" id="MobiDB-lite"/>
    </source>
</evidence>
<comment type="caution">
    <text evidence="6">The sequence shown here is derived from an EMBL/GenBank/DDBJ whole genome shotgun (WGS) entry which is preliminary data.</text>
</comment>
<dbReference type="SUPFAM" id="SSF50978">
    <property type="entry name" value="WD40 repeat-like"/>
    <property type="match status" value="1"/>
</dbReference>
<dbReference type="CDD" id="cd00200">
    <property type="entry name" value="WD40"/>
    <property type="match status" value="1"/>
</dbReference>
<dbReference type="EMBL" id="RRYP01021346">
    <property type="protein sequence ID" value="TNV72686.1"/>
    <property type="molecule type" value="Genomic_DNA"/>
</dbReference>
<feature type="repeat" description="WD" evidence="3">
    <location>
        <begin position="356"/>
        <end position="389"/>
    </location>
</feature>
<proteinExistence type="predicted"/>
<feature type="region of interest" description="Disordered" evidence="5">
    <location>
        <begin position="61"/>
        <end position="85"/>
    </location>
</feature>
<dbReference type="PRINTS" id="PR00320">
    <property type="entry name" value="GPROTEINBRPT"/>
</dbReference>
<gene>
    <name evidence="6" type="ORF">FGO68_gene3645</name>
</gene>
<protein>
    <submittedName>
        <fullName evidence="6">Uncharacterized protein</fullName>
    </submittedName>
</protein>